<dbReference type="Proteomes" id="UP000297703">
    <property type="component" value="Unassembled WGS sequence"/>
</dbReference>
<protein>
    <submittedName>
        <fullName evidence="1">X-linked interleukin-1 receptor accessory protein-like 2</fullName>
    </submittedName>
</protein>
<sequence length="100" mass="11548">MLVFKGEIPSAVKLSLSILNSSHLRAQSCEAFSTHHLWEIIWIHLTVTQPELRLLSVCWVRFWKMLSLKAEGVQHNPGWDTFCAPKNAIDLSERFRCTEI</sequence>
<proteinExistence type="predicted"/>
<accession>A0A4D9FCS8</accession>
<reference evidence="1 2" key="2">
    <citation type="submission" date="2019-04" db="EMBL/GenBank/DDBJ databases">
        <title>The genome sequence of big-headed turtle.</title>
        <authorList>
            <person name="Gong S."/>
        </authorList>
    </citation>
    <scope>NUCLEOTIDE SEQUENCE [LARGE SCALE GENOMIC DNA]</scope>
    <source>
        <strain evidence="1">DO16091913</strain>
        <tissue evidence="1">Muscle</tissue>
    </source>
</reference>
<evidence type="ECO:0000313" key="1">
    <source>
        <dbReference type="EMBL" id="TFK15640.1"/>
    </source>
</evidence>
<keyword evidence="2" id="KW-1185">Reference proteome</keyword>
<keyword evidence="1" id="KW-0675">Receptor</keyword>
<gene>
    <name evidence="1" type="ORF">DR999_PMT00953</name>
</gene>
<reference evidence="1 2" key="1">
    <citation type="submission" date="2019-04" db="EMBL/GenBank/DDBJ databases">
        <title>Draft genome of the big-headed turtle Platysternon megacephalum.</title>
        <authorList>
            <person name="Gong S."/>
        </authorList>
    </citation>
    <scope>NUCLEOTIDE SEQUENCE [LARGE SCALE GENOMIC DNA]</scope>
    <source>
        <strain evidence="1">DO16091913</strain>
        <tissue evidence="1">Muscle</tissue>
    </source>
</reference>
<dbReference type="EMBL" id="QXTE01000004">
    <property type="protein sequence ID" value="TFK15640.1"/>
    <property type="molecule type" value="Genomic_DNA"/>
</dbReference>
<comment type="caution">
    <text evidence="1">The sequence shown here is derived from an EMBL/GenBank/DDBJ whole genome shotgun (WGS) entry which is preliminary data.</text>
</comment>
<evidence type="ECO:0000313" key="2">
    <source>
        <dbReference type="Proteomes" id="UP000297703"/>
    </source>
</evidence>
<name>A0A4D9FCS8_9SAUR</name>
<organism evidence="1 2">
    <name type="scientific">Platysternon megacephalum</name>
    <name type="common">big-headed turtle</name>
    <dbReference type="NCBI Taxonomy" id="55544"/>
    <lineage>
        <taxon>Eukaryota</taxon>
        <taxon>Metazoa</taxon>
        <taxon>Chordata</taxon>
        <taxon>Craniata</taxon>
        <taxon>Vertebrata</taxon>
        <taxon>Euteleostomi</taxon>
        <taxon>Archelosauria</taxon>
        <taxon>Testudinata</taxon>
        <taxon>Testudines</taxon>
        <taxon>Cryptodira</taxon>
        <taxon>Durocryptodira</taxon>
        <taxon>Testudinoidea</taxon>
        <taxon>Platysternidae</taxon>
        <taxon>Platysternon</taxon>
    </lineage>
</organism>
<dbReference type="AlphaFoldDB" id="A0A4D9FCS8"/>